<accession>F0V8K4</accession>
<evidence type="ECO:0000256" key="1">
    <source>
        <dbReference type="SAM" id="MobiDB-lite"/>
    </source>
</evidence>
<dbReference type="GeneID" id="13446103"/>
<dbReference type="Gene3D" id="1.25.10.10">
    <property type="entry name" value="Leucine-rich Repeat Variant"/>
    <property type="match status" value="1"/>
</dbReference>
<dbReference type="EMBL" id="FR823382">
    <property type="protein sequence ID" value="CBZ50045.1"/>
    <property type="molecule type" value="Genomic_DNA"/>
</dbReference>
<dbReference type="RefSeq" id="XP_003880080.1">
    <property type="nucleotide sequence ID" value="XM_003880031.1"/>
</dbReference>
<gene>
    <name evidence="2" type="ORF">NCLIV_005210</name>
</gene>
<dbReference type="InParanoid" id="F0V8K4"/>
<dbReference type="SUPFAM" id="SSF48371">
    <property type="entry name" value="ARM repeat"/>
    <property type="match status" value="1"/>
</dbReference>
<evidence type="ECO:0000313" key="3">
    <source>
        <dbReference type="Proteomes" id="UP000007494"/>
    </source>
</evidence>
<dbReference type="OrthoDB" id="435593at2759"/>
<dbReference type="InterPro" id="IPR011989">
    <property type="entry name" value="ARM-like"/>
</dbReference>
<dbReference type="OMA" id="TWGGHHL"/>
<protein>
    <submittedName>
        <fullName evidence="2">Uncharacterized protein</fullName>
    </submittedName>
</protein>
<dbReference type="eggNOG" id="ENOG502SY4Z">
    <property type="taxonomic scope" value="Eukaryota"/>
</dbReference>
<feature type="region of interest" description="Disordered" evidence="1">
    <location>
        <begin position="359"/>
        <end position="399"/>
    </location>
</feature>
<proteinExistence type="predicted"/>
<dbReference type="VEuPathDB" id="ToxoDB:NCLIV_005210"/>
<keyword evidence="3" id="KW-1185">Reference proteome</keyword>
<organism evidence="2 3">
    <name type="scientific">Neospora caninum (strain Liverpool)</name>
    <dbReference type="NCBI Taxonomy" id="572307"/>
    <lineage>
        <taxon>Eukaryota</taxon>
        <taxon>Sar</taxon>
        <taxon>Alveolata</taxon>
        <taxon>Apicomplexa</taxon>
        <taxon>Conoidasida</taxon>
        <taxon>Coccidia</taxon>
        <taxon>Eucoccidiorida</taxon>
        <taxon>Eimeriorina</taxon>
        <taxon>Sarcocystidae</taxon>
        <taxon>Neospora</taxon>
    </lineage>
</organism>
<feature type="region of interest" description="Disordered" evidence="1">
    <location>
        <begin position="1322"/>
        <end position="1343"/>
    </location>
</feature>
<sequence>MSEDSGRASPASPGPLPVLDEESLAALERRVEEELRILFFDQRPEAKTAANRWLLQFQESPEAWLAARHILAERLLFPLQNASAAREGDEQLVMVAAQTLAWKIVQQPHHLSAAEKKQLACFLLQLVVPLQQAPSGDAAQGSRPELSVAVLSRLSECIAHCIVQSSADASVWPTALPDLLQFARLPGPSPPANASPASAPPVSLFSLTCCTAVCVLAAIPDVLKGLDAPSRGVRRVVETPQALSCEKHWKAVVDLAADILLAASQTAASPLSPVPAASPGSPVSPACTRYRTLCIEGALQLLVAWMGLWDAPFAQHNSLCHALAQVTPLLAKEAALTDCLVAALPKLPAYMQLWNLSGPPSLQQAPRSSSCSSRSRVLEVRETPSPAGAGGTGDPQAGADASQQLLRAWGDGGLQATGGEGELCAAVVAQLIAFSDLLRAGGAGASGAWQGAEEGEELALLLRWGAVVQTLIEGFPGLLLGDFGAAFPASPGDSAAPGAEKQSVCGELLVQLWRRQPQTWLCASNVWGVIKELRRDQLLPLPILRLLLQRLAPACISNMLQHCRRDSPAWAALPGEPPLPETVEDRRLFIETAGDVVCDVFFLYDACGAEDGREFLQSLAQSMQAALQQRDAAGAEVLLLLSDSLVEGLNGIPLPLAPLFLCLPALPDDDPSCAAAAAKILKKAAIHFTEEDPEYEDLNAPPTTTCAAALLTQIWTVALQTLLRLLPLDPALVADSILQLTTWGGHHLGGFCAESAEGAGLARAGEADGAGTPNRGSGGGPAALQELELFCKFVEETGPCQSAQVDGTLHAAAVKLVLTFPRQDIPRLFNSSMRGTRQLLQRCCVGLEAATQAGDSAAAERAMAAWREDASRVIQRLELCCWALCGGRVCTSRNGSGGSASGCALGTEDDSQVVRAALECFFVEDDLWTLWLHVIRGALLLQPTHNPASSGGDPAVLFSPLTLPVNAVTRQRVHLSALVVDLKGKEPLEPPQNNEAVLAVLAIRCMRLLLRGLGSSLTAASHVWPAVAELVTQLVTSAAVLTSRAAHLARQGAGDAAAVGAARPGSLCAQAALQACGVVVLGDLLRIAREACPGDERGPAQADERSAAQGRQLLQAAKTWASQRLRQITSLFVDLGRLLTPQQGIYDIYAPFLDFLLAYAAAAPGVQALTGSASKGGALGCVGIREFRRGTGGSRGDEPHGEGGACNDLETRTGGMLGPNDLFCQVEVFETTLQLCIETVRQSHDADVARQAILYCHACSTCGAPQVDRIVAKRLPEIVAATLENLHCWGLENLSVLWKAFALWSERYDQVFLATTSDWLTSNSGASPASEATRGRTSASAPSRLREMDLAQKEIVFCCFRSFRGARMRQLLQDLCLIASGSIVPSDALVAYEYALQSDHCKGRLGSGRRGKDRLPSGFTVMRKASIKAQPILTGLLVKREVADGVALT</sequence>
<evidence type="ECO:0000313" key="2">
    <source>
        <dbReference type="EMBL" id="CBZ50045.1"/>
    </source>
</evidence>
<name>F0V8K4_NEOCL</name>
<reference evidence="3" key="1">
    <citation type="journal article" date="2012" name="PLoS Pathog.">
        <title>Comparative genomics of the apicomplexan parasites Toxoplasma gondii and Neospora caninum: Coccidia differing in host range and transmission strategy.</title>
        <authorList>
            <person name="Reid A.J."/>
            <person name="Vermont S.J."/>
            <person name="Cotton J.A."/>
            <person name="Harris D."/>
            <person name="Hill-Cawthorne G.A."/>
            <person name="Konen-Waisman S."/>
            <person name="Latham S.M."/>
            <person name="Mourier T."/>
            <person name="Norton R."/>
            <person name="Quail M.A."/>
            <person name="Sanders M."/>
            <person name="Shanmugam D."/>
            <person name="Sohal A."/>
            <person name="Wasmuth J.D."/>
            <person name="Brunk B."/>
            <person name="Grigg M.E."/>
            <person name="Howard J.C."/>
            <person name="Parkinson J."/>
            <person name="Roos D.S."/>
            <person name="Trees A.J."/>
            <person name="Berriman M."/>
            <person name="Pain A."/>
            <person name="Wastling J.M."/>
        </authorList>
    </citation>
    <scope>NUCLEOTIDE SEQUENCE [LARGE SCALE GENOMIC DNA]</scope>
    <source>
        <strain evidence="3">Liverpool</strain>
    </source>
</reference>
<dbReference type="InterPro" id="IPR016024">
    <property type="entry name" value="ARM-type_fold"/>
</dbReference>
<dbReference type="Proteomes" id="UP000007494">
    <property type="component" value="Chromosome II"/>
</dbReference>